<proteinExistence type="predicted"/>
<dbReference type="GeneID" id="6017653"/>
<dbReference type="OrthoDB" id="3360976at2759"/>
<keyword evidence="2" id="KW-1185">Reference proteome</keyword>
<evidence type="ECO:0000313" key="1">
    <source>
        <dbReference type="EMBL" id="EAU80728.2"/>
    </source>
</evidence>
<dbReference type="AlphaFoldDB" id="A8PFR6"/>
<dbReference type="OMA" id="HRRRYND"/>
<organism evidence="1 2">
    <name type="scientific">Coprinopsis cinerea (strain Okayama-7 / 130 / ATCC MYA-4618 / FGSC 9003)</name>
    <name type="common">Inky cap fungus</name>
    <name type="synonym">Hormographiella aspergillata</name>
    <dbReference type="NCBI Taxonomy" id="240176"/>
    <lineage>
        <taxon>Eukaryota</taxon>
        <taxon>Fungi</taxon>
        <taxon>Dikarya</taxon>
        <taxon>Basidiomycota</taxon>
        <taxon>Agaricomycotina</taxon>
        <taxon>Agaricomycetes</taxon>
        <taxon>Agaricomycetidae</taxon>
        <taxon>Agaricales</taxon>
        <taxon>Agaricineae</taxon>
        <taxon>Psathyrellaceae</taxon>
        <taxon>Coprinopsis</taxon>
    </lineage>
</organism>
<gene>
    <name evidence="1" type="ORF">CC1G_04838</name>
</gene>
<reference evidence="1 2" key="1">
    <citation type="journal article" date="2010" name="Proc. Natl. Acad. Sci. U.S.A.">
        <title>Insights into evolution of multicellular fungi from the assembled chromosomes of the mushroom Coprinopsis cinerea (Coprinus cinereus).</title>
        <authorList>
            <person name="Stajich J.E."/>
            <person name="Wilke S.K."/>
            <person name="Ahren D."/>
            <person name="Au C.H."/>
            <person name="Birren B.W."/>
            <person name="Borodovsky M."/>
            <person name="Burns C."/>
            <person name="Canback B."/>
            <person name="Casselton L.A."/>
            <person name="Cheng C.K."/>
            <person name="Deng J."/>
            <person name="Dietrich F.S."/>
            <person name="Fargo D.C."/>
            <person name="Farman M.L."/>
            <person name="Gathman A.C."/>
            <person name="Goldberg J."/>
            <person name="Guigo R."/>
            <person name="Hoegger P.J."/>
            <person name="Hooker J.B."/>
            <person name="Huggins A."/>
            <person name="James T.Y."/>
            <person name="Kamada T."/>
            <person name="Kilaru S."/>
            <person name="Kodira C."/>
            <person name="Kues U."/>
            <person name="Kupfer D."/>
            <person name="Kwan H.S."/>
            <person name="Lomsadze A."/>
            <person name="Li W."/>
            <person name="Lilly W.W."/>
            <person name="Ma L.J."/>
            <person name="Mackey A.J."/>
            <person name="Manning G."/>
            <person name="Martin F."/>
            <person name="Muraguchi H."/>
            <person name="Natvig D.O."/>
            <person name="Palmerini H."/>
            <person name="Ramesh M.A."/>
            <person name="Rehmeyer C.J."/>
            <person name="Roe B.A."/>
            <person name="Shenoy N."/>
            <person name="Stanke M."/>
            <person name="Ter-Hovhannisyan V."/>
            <person name="Tunlid A."/>
            <person name="Velagapudi R."/>
            <person name="Vision T.J."/>
            <person name="Zeng Q."/>
            <person name="Zolan M.E."/>
            <person name="Pukkila P.J."/>
        </authorList>
    </citation>
    <scope>NUCLEOTIDE SEQUENCE [LARGE SCALE GENOMIC DNA]</scope>
    <source>
        <strain evidence="2">Okayama-7 / 130 / ATCC MYA-4618 / FGSC 9003</strain>
    </source>
</reference>
<dbReference type="Proteomes" id="UP000001861">
    <property type="component" value="Unassembled WGS sequence"/>
</dbReference>
<dbReference type="EMBL" id="AACS02000002">
    <property type="protein sequence ID" value="EAU80728.2"/>
    <property type="molecule type" value="Genomic_DNA"/>
</dbReference>
<protein>
    <submittedName>
        <fullName evidence="1">Uncharacterized protein</fullName>
    </submittedName>
</protein>
<dbReference type="HOGENOM" id="CLU_084280_4_1_1"/>
<dbReference type="InParanoid" id="A8PFR6"/>
<dbReference type="VEuPathDB" id="FungiDB:CC1G_04838"/>
<dbReference type="RefSeq" id="XP_001840994.2">
    <property type="nucleotide sequence ID" value="XM_001840942.2"/>
</dbReference>
<comment type="caution">
    <text evidence="1">The sequence shown here is derived from an EMBL/GenBank/DDBJ whole genome shotgun (WGS) entry which is preliminary data.</text>
</comment>
<accession>A8PFR6</accession>
<sequence length="161" mass="18355">MEKPTPTIPPRVGDPQTSLAGMAIYILSHIIPWNASYSTPDGQVIYRIQTSSDIWRPRKAVIEKAISNKEFGEEEQLTRLGEIEFHVLRSSKITLGDLWLNDGSKTIVAKYHQDHYGLTRDACSTSLEIFPIGEHITDLIIVTFVYIEFIRLGREEFSETF</sequence>
<evidence type="ECO:0000313" key="2">
    <source>
        <dbReference type="Proteomes" id="UP000001861"/>
    </source>
</evidence>
<dbReference type="KEGG" id="cci:CC1G_04838"/>
<name>A8PFR6_COPC7</name>